<reference evidence="1 2" key="1">
    <citation type="submission" date="2021-06" db="EMBL/GenBank/DDBJ databases">
        <title>Caerostris extrusa draft genome.</title>
        <authorList>
            <person name="Kono N."/>
            <person name="Arakawa K."/>
        </authorList>
    </citation>
    <scope>NUCLEOTIDE SEQUENCE [LARGE SCALE GENOMIC DNA]</scope>
</reference>
<name>A0AAV4XFM9_CAEEX</name>
<proteinExistence type="predicted"/>
<evidence type="ECO:0000313" key="1">
    <source>
        <dbReference type="EMBL" id="GIY94012.1"/>
    </source>
</evidence>
<gene>
    <name evidence="1" type="ORF">CEXT_126161</name>
</gene>
<dbReference type="Proteomes" id="UP001054945">
    <property type="component" value="Unassembled WGS sequence"/>
</dbReference>
<sequence length="50" mass="5954">MNRFPVGFLGIFIKEILSVTENIDTEKCLNRYPRLLKFAFYYSVGFQNFL</sequence>
<organism evidence="1 2">
    <name type="scientific">Caerostris extrusa</name>
    <name type="common">Bark spider</name>
    <name type="synonym">Caerostris bankana</name>
    <dbReference type="NCBI Taxonomy" id="172846"/>
    <lineage>
        <taxon>Eukaryota</taxon>
        <taxon>Metazoa</taxon>
        <taxon>Ecdysozoa</taxon>
        <taxon>Arthropoda</taxon>
        <taxon>Chelicerata</taxon>
        <taxon>Arachnida</taxon>
        <taxon>Araneae</taxon>
        <taxon>Araneomorphae</taxon>
        <taxon>Entelegynae</taxon>
        <taxon>Araneoidea</taxon>
        <taxon>Araneidae</taxon>
        <taxon>Caerostris</taxon>
    </lineage>
</organism>
<protein>
    <submittedName>
        <fullName evidence="1">Uncharacterized protein</fullName>
    </submittedName>
</protein>
<dbReference type="AlphaFoldDB" id="A0AAV4XFM9"/>
<comment type="caution">
    <text evidence="1">The sequence shown here is derived from an EMBL/GenBank/DDBJ whole genome shotgun (WGS) entry which is preliminary data.</text>
</comment>
<keyword evidence="2" id="KW-1185">Reference proteome</keyword>
<evidence type="ECO:0000313" key="2">
    <source>
        <dbReference type="Proteomes" id="UP001054945"/>
    </source>
</evidence>
<dbReference type="EMBL" id="BPLR01017733">
    <property type="protein sequence ID" value="GIY94012.1"/>
    <property type="molecule type" value="Genomic_DNA"/>
</dbReference>
<accession>A0AAV4XFM9</accession>
<feature type="non-terminal residue" evidence="1">
    <location>
        <position position="50"/>
    </location>
</feature>